<name>A0A2X0QJE8_BROTH</name>
<evidence type="ECO:0000313" key="9">
    <source>
        <dbReference type="Proteomes" id="UP000270190"/>
    </source>
</evidence>
<evidence type="ECO:0000259" key="7">
    <source>
        <dbReference type="Pfam" id="PF00535"/>
    </source>
</evidence>
<gene>
    <name evidence="8" type="ORF">BTBSAS_30012</name>
</gene>
<dbReference type="Gene3D" id="3.90.550.10">
    <property type="entry name" value="Spore Coat Polysaccharide Biosynthesis Protein SpsA, Chain A"/>
    <property type="match status" value="1"/>
</dbReference>
<dbReference type="InterPro" id="IPR043149">
    <property type="entry name" value="TagF_N"/>
</dbReference>
<evidence type="ECO:0000256" key="4">
    <source>
        <dbReference type="ARBA" id="ARBA00022679"/>
    </source>
</evidence>
<dbReference type="InterPro" id="IPR001173">
    <property type="entry name" value="Glyco_trans_2-like"/>
</dbReference>
<dbReference type="AlphaFoldDB" id="A0A2X0QJE8"/>
<dbReference type="Gene3D" id="3.40.50.12580">
    <property type="match status" value="1"/>
</dbReference>
<evidence type="ECO:0000256" key="5">
    <source>
        <dbReference type="ARBA" id="ARBA00022944"/>
    </source>
</evidence>
<reference evidence="9" key="1">
    <citation type="submission" date="2018-04" db="EMBL/GenBank/DDBJ databases">
        <authorList>
            <person name="Illikoud N."/>
        </authorList>
    </citation>
    <scope>NUCLEOTIDE SEQUENCE [LARGE SCALE GENOMIC DNA]</scope>
</reference>
<proteinExistence type="inferred from homology"/>
<keyword evidence="5" id="KW-0777">Teichoic acid biosynthesis</keyword>
<protein>
    <recommendedName>
        <fullName evidence="7">Glycosyltransferase 2-like domain-containing protein</fullName>
    </recommendedName>
</protein>
<evidence type="ECO:0000256" key="6">
    <source>
        <dbReference type="ARBA" id="ARBA00023136"/>
    </source>
</evidence>
<dbReference type="SUPFAM" id="SSF53756">
    <property type="entry name" value="UDP-Glycosyltransferase/glycogen phosphorylase"/>
    <property type="match status" value="1"/>
</dbReference>
<keyword evidence="3" id="KW-1003">Cell membrane</keyword>
<dbReference type="GO" id="GO:0047355">
    <property type="term" value="F:CDP-glycerol glycerophosphotransferase activity"/>
    <property type="evidence" value="ECO:0007669"/>
    <property type="project" value="InterPro"/>
</dbReference>
<dbReference type="GO" id="GO:0005886">
    <property type="term" value="C:plasma membrane"/>
    <property type="evidence" value="ECO:0007669"/>
    <property type="project" value="UniProtKB-SubCell"/>
</dbReference>
<organism evidence="8 9">
    <name type="scientific">Brochothrix thermosphacta</name>
    <name type="common">Microbacterium thermosphactum</name>
    <dbReference type="NCBI Taxonomy" id="2756"/>
    <lineage>
        <taxon>Bacteria</taxon>
        <taxon>Bacillati</taxon>
        <taxon>Bacillota</taxon>
        <taxon>Bacilli</taxon>
        <taxon>Bacillales</taxon>
        <taxon>Listeriaceae</taxon>
        <taxon>Brochothrix</taxon>
    </lineage>
</organism>
<keyword evidence="6" id="KW-0472">Membrane</keyword>
<dbReference type="PANTHER" id="PTHR37316">
    <property type="entry name" value="TEICHOIC ACID GLYCEROL-PHOSPHATE PRIMASE"/>
    <property type="match status" value="1"/>
</dbReference>
<dbReference type="InterPro" id="IPR043148">
    <property type="entry name" value="TagF_C"/>
</dbReference>
<comment type="subcellular location">
    <subcellularLocation>
        <location evidence="1">Cell membrane</location>
        <topology evidence="1">Peripheral membrane protein</topology>
    </subcellularLocation>
</comment>
<evidence type="ECO:0000256" key="1">
    <source>
        <dbReference type="ARBA" id="ARBA00004202"/>
    </source>
</evidence>
<dbReference type="GO" id="GO:0019350">
    <property type="term" value="P:teichoic acid biosynthetic process"/>
    <property type="evidence" value="ECO:0007669"/>
    <property type="project" value="UniProtKB-KW"/>
</dbReference>
<dbReference type="InterPro" id="IPR029044">
    <property type="entry name" value="Nucleotide-diphossugar_trans"/>
</dbReference>
<dbReference type="Pfam" id="PF04464">
    <property type="entry name" value="Glyphos_transf"/>
    <property type="match status" value="1"/>
</dbReference>
<keyword evidence="4" id="KW-0808">Transferase</keyword>
<evidence type="ECO:0000256" key="2">
    <source>
        <dbReference type="ARBA" id="ARBA00010488"/>
    </source>
</evidence>
<evidence type="ECO:0000256" key="3">
    <source>
        <dbReference type="ARBA" id="ARBA00022475"/>
    </source>
</evidence>
<dbReference type="PANTHER" id="PTHR37316:SF3">
    <property type="entry name" value="TEICHOIC ACID GLYCEROL-PHOSPHATE TRANSFERASE"/>
    <property type="match status" value="1"/>
</dbReference>
<comment type="similarity">
    <text evidence="2">Belongs to the CDP-glycerol glycerophosphotransferase family.</text>
</comment>
<evidence type="ECO:0000313" key="8">
    <source>
        <dbReference type="EMBL" id="SPP28694.1"/>
    </source>
</evidence>
<dbReference type="Proteomes" id="UP000270190">
    <property type="component" value="Unassembled WGS sequence"/>
</dbReference>
<dbReference type="SUPFAM" id="SSF53448">
    <property type="entry name" value="Nucleotide-diphospho-sugar transferases"/>
    <property type="match status" value="1"/>
</dbReference>
<sequence length="1143" mass="134986">MFRHKVRIAQIGNYIVIYKFYERCVKRVVEKLLSIIVPVYNVQGYLHDCIESLMEQNMDNHLYEIILLNDGSNDKSGEIVSSFSKLYENIRGYHFENSGLGATRNKGIKLAKGKYIAFLDSDDFVPKKAYSSLIESAEFNNAEIVTSPVERFEDGKYTRSGLHKKVDFTKKTGITLQENTSLFYDTTSTNKIYNREYLKKNNIYFPEKIVYEDIYFTMTAYSKAQTINIIENVTYIWRIRSGETISISQDRFNIQSYKDRIGTCLNTLDFLYKNTNKIIAKEFEKRIIVFDIPLFFPDYLNVDEVYTKEFSSLTRQCLLNLDNSLISYCDYRKQVIYEAIKREDDKTVLNYSLDHVKTMVLQDKKQLKPLDNYLNEEYLDMINFNYSDILKTKVLNVSSNEKEIIILISINSILLDKIDYDAIQAYVFNDFNEQKIEFEKNEKNLLTLNINLEKITEYAKGGLSRVKLEYKKGEITHEKILGEPGGTCQKTTLLKKIKNSNYRVNYSFGWDLFIEKQTIDNIFEKINIIGNQLIINTKKIDSESIFKLKNYRESAITSTVKNNKIIFHLPSTMKPDRLFELSVMKNGVESYNYQFNKLPKFFNYIDIDNTQEYVMRVYSNHSISINKKGKHSQLEAMKYEDGKLFINHLSPYTDLASNINAKLILKSTNGKVTKEFECNKIKNNLYETVIELETDNIDHFLTYGSYLFSIDYYIEKQLLPESLLLNERNKVEFPFNFKFKNREYNFKSKNGHLIYLNKKQIFNKVENSKIKRRNIYKYLYPLFRLLPKDRKKIIYYSYWGEQYACSPKAIYRKVSENKKQFKNIWILNDTNLPIEGNAIKIKKNSLKYWYHLATSKYFVQNTNMPVWYKKRKGQLEIQTFHGTFMKTMGFDTPEFKFETRQTKIDEFQKKVNNWDYVSVPSNYMGDKAQSAFNTKVKQINSGFPRNDLIFDALNYVDKTKKKLNIPRGKKIILYAPTWRESKSSDIKMNIEKLQAKLGREYVLLIRAHYMVSNNMDIRKYYPFAINVSNYSSIEELYSISDILITDYSSVMFDYAYLKRPMIFYAYDLEKYLHGERGTYLDYQKIVPGAVARTTDEIVNNLQNLNLLKEVYKEKYDEFYKLFCRYGRAGDSANEVINKFIKSK</sequence>
<feature type="domain" description="Glycosyltransferase 2-like" evidence="7">
    <location>
        <begin position="34"/>
        <end position="200"/>
    </location>
</feature>
<dbReference type="InterPro" id="IPR051612">
    <property type="entry name" value="Teichoic_Acid_Biosynth"/>
</dbReference>
<dbReference type="Gene3D" id="3.40.50.11820">
    <property type="match status" value="1"/>
</dbReference>
<accession>A0A2X0QJE8</accession>
<dbReference type="CDD" id="cd00761">
    <property type="entry name" value="Glyco_tranf_GTA_type"/>
    <property type="match status" value="1"/>
</dbReference>
<dbReference type="InterPro" id="IPR007554">
    <property type="entry name" value="Glycerophosphate_synth"/>
</dbReference>
<dbReference type="Pfam" id="PF00535">
    <property type="entry name" value="Glycos_transf_2"/>
    <property type="match status" value="1"/>
</dbReference>
<dbReference type="EMBL" id="OUNC01000023">
    <property type="protein sequence ID" value="SPP28694.1"/>
    <property type="molecule type" value="Genomic_DNA"/>
</dbReference>